<evidence type="ECO:0000259" key="3">
    <source>
        <dbReference type="PROSITE" id="PS51186"/>
    </source>
</evidence>
<feature type="domain" description="N-acetyltransferase" evidence="3">
    <location>
        <begin position="1"/>
        <end position="114"/>
    </location>
</feature>
<dbReference type="Pfam" id="PF13508">
    <property type="entry name" value="Acetyltransf_7"/>
    <property type="match status" value="1"/>
</dbReference>
<evidence type="ECO:0000313" key="4">
    <source>
        <dbReference type="EMBL" id="NCN65045.1"/>
    </source>
</evidence>
<dbReference type="SUPFAM" id="SSF55729">
    <property type="entry name" value="Acyl-CoA N-acyltransferases (Nat)"/>
    <property type="match status" value="1"/>
</dbReference>
<dbReference type="AlphaFoldDB" id="A0A8J7YV71"/>
<dbReference type="InterPro" id="IPR000182">
    <property type="entry name" value="GNAT_dom"/>
</dbReference>
<dbReference type="Proteomes" id="UP000768163">
    <property type="component" value="Unassembled WGS sequence"/>
</dbReference>
<keyword evidence="1" id="KW-0808">Transferase</keyword>
<dbReference type="GO" id="GO:0016747">
    <property type="term" value="F:acyltransferase activity, transferring groups other than amino-acyl groups"/>
    <property type="evidence" value="ECO:0007669"/>
    <property type="project" value="InterPro"/>
</dbReference>
<dbReference type="PROSITE" id="PS51186">
    <property type="entry name" value="GNAT"/>
    <property type="match status" value="1"/>
</dbReference>
<protein>
    <submittedName>
        <fullName evidence="5">GNAT family N-acetyltransferase</fullName>
    </submittedName>
</protein>
<keyword evidence="2" id="KW-0012">Acyltransferase</keyword>
<comment type="caution">
    <text evidence="5">The sequence shown here is derived from an EMBL/GenBank/DDBJ whole genome shotgun (WGS) entry which is preliminary data.</text>
</comment>
<dbReference type="InterPro" id="IPR050680">
    <property type="entry name" value="YpeA/RimI_acetyltransf"/>
</dbReference>
<name>A0A8J7YV71_9ARCH</name>
<evidence type="ECO:0000256" key="2">
    <source>
        <dbReference type="ARBA" id="ARBA00023315"/>
    </source>
</evidence>
<proteinExistence type="predicted"/>
<dbReference type="CDD" id="cd04301">
    <property type="entry name" value="NAT_SF"/>
    <property type="match status" value="1"/>
</dbReference>
<dbReference type="Gene3D" id="3.40.630.30">
    <property type="match status" value="1"/>
</dbReference>
<reference evidence="5" key="1">
    <citation type="submission" date="2019-11" db="EMBL/GenBank/DDBJ databases">
        <title>Lipid analysis of CO2-rich subsurface aquifers suggests an autotrophy-based deep biosphere with lysolipids enriched in CPR bacteria.</title>
        <authorList>
            <person name="Probst A.J."/>
            <person name="Elling F.J."/>
            <person name="Castelle C.J."/>
            <person name="Zhu Q."/>
            <person name="Elvert M."/>
            <person name="Birarda G."/>
            <person name="Holman H.-Y."/>
            <person name="Lane K.R."/>
            <person name="Ladd B."/>
            <person name="Ryan M.C."/>
            <person name="Woyke T."/>
            <person name="Hinrichs K.-U."/>
            <person name="Banfield J.F."/>
        </authorList>
    </citation>
    <scope>NUCLEOTIDE SEQUENCE</scope>
    <source>
        <strain evidence="4">CG_2015-01_33_1645</strain>
        <strain evidence="5">CG_2015-04_33_537</strain>
    </source>
</reference>
<organism evidence="5 6">
    <name type="scientific">Candidatus Altarchaeum hamiconexum</name>
    <dbReference type="NCBI Taxonomy" id="1803513"/>
    <lineage>
        <taxon>Archaea</taxon>
        <taxon>Candidatus Altarchaeota</taxon>
        <taxon>Candidatus Altiarchaeia</taxon>
        <taxon>Candidatus Altarchaeales</taxon>
        <taxon>Candidatus Altarchaeaceae</taxon>
        <taxon>Candidatus Altarchaeum</taxon>
    </lineage>
</organism>
<sequence length="118" mass="13493">MAIPWVIGLPVENKKVIGITGLYTMPEDEKEANWVAWFCVEPDYRGKGLGSRLLDLMIEKSKKAGKKFLRLYTSDGEIEKEARELYKKSGFVTTKTKKIEGENETKIYMELKLNSGNE</sequence>
<dbReference type="Proteomes" id="UP000738826">
    <property type="component" value="Unassembled WGS sequence"/>
</dbReference>
<accession>A0A8J7YV71</accession>
<dbReference type="EMBL" id="JAACVF010000077">
    <property type="protein sequence ID" value="NCN65045.1"/>
    <property type="molecule type" value="Genomic_DNA"/>
</dbReference>
<evidence type="ECO:0000313" key="6">
    <source>
        <dbReference type="Proteomes" id="UP000738826"/>
    </source>
</evidence>
<gene>
    <name evidence="5" type="ORF">GW779_04910</name>
    <name evidence="4" type="ORF">GW910_03080</name>
</gene>
<evidence type="ECO:0000256" key="1">
    <source>
        <dbReference type="ARBA" id="ARBA00022679"/>
    </source>
</evidence>
<dbReference type="EMBL" id="JAACQH010000103">
    <property type="protein sequence ID" value="NCS91732.1"/>
    <property type="molecule type" value="Genomic_DNA"/>
</dbReference>
<dbReference type="PANTHER" id="PTHR43420">
    <property type="entry name" value="ACETYLTRANSFERASE"/>
    <property type="match status" value="1"/>
</dbReference>
<evidence type="ECO:0000313" key="5">
    <source>
        <dbReference type="EMBL" id="NCS91732.1"/>
    </source>
</evidence>
<dbReference type="InterPro" id="IPR016181">
    <property type="entry name" value="Acyl_CoA_acyltransferase"/>
</dbReference>